<protein>
    <recommendedName>
        <fullName evidence="2">UBC core domain-containing protein</fullName>
    </recommendedName>
</protein>
<keyword evidence="4" id="KW-1185">Reference proteome</keyword>
<dbReference type="SMART" id="SM00212">
    <property type="entry name" value="UBCc"/>
    <property type="match status" value="1"/>
</dbReference>
<evidence type="ECO:0000313" key="3">
    <source>
        <dbReference type="EMBL" id="KAK1936093.1"/>
    </source>
</evidence>
<keyword evidence="1" id="KW-0175">Coiled coil</keyword>
<dbReference type="AlphaFoldDB" id="A0AAD9GCS3"/>
<dbReference type="InterPro" id="IPR000608">
    <property type="entry name" value="UBC"/>
</dbReference>
<dbReference type="Pfam" id="PF00179">
    <property type="entry name" value="UQ_con"/>
    <property type="match status" value="1"/>
</dbReference>
<dbReference type="Proteomes" id="UP001195914">
    <property type="component" value="Unassembled WGS sequence"/>
</dbReference>
<dbReference type="InterPro" id="IPR016135">
    <property type="entry name" value="UBQ-conjugating_enzyme/RWD"/>
</dbReference>
<dbReference type="SUPFAM" id="SSF54495">
    <property type="entry name" value="UBC-like"/>
    <property type="match status" value="1"/>
</dbReference>
<organism evidence="3 4">
    <name type="scientific">Babesia divergens</name>
    <dbReference type="NCBI Taxonomy" id="32595"/>
    <lineage>
        <taxon>Eukaryota</taxon>
        <taxon>Sar</taxon>
        <taxon>Alveolata</taxon>
        <taxon>Apicomplexa</taxon>
        <taxon>Aconoidasida</taxon>
        <taxon>Piroplasmida</taxon>
        <taxon>Babesiidae</taxon>
        <taxon>Babesia</taxon>
    </lineage>
</organism>
<name>A0AAD9GCS3_BABDI</name>
<sequence length="455" mass="51513">MAFVNVSSSSSSAVADSRDHYRGEADLKGEITLDQLANRKDELVRLLEKRSLELLSFTYSLNPERAQDYNRALEDDLDRILLDAHKQLAIYRLYGEEGGNTFSKHRLRHLETMAREAEDCHERFERVKNMNPNPSTTAIVPIVGIEELENRAKQSLAEQENVKKAFDNLMDNCKRLLENSEHIRKMLRNLRDQNQLIFFKQVQVASLIDEAATYLGVCVRDKVADDLHTACLSQAASEFSVDSWVTKIKECKSTMKSIRTEALTFFRHKESSANTDVALLTEEQHADIQKTIAKNTNSILQLSRGAECLRQKLSKNDLACLELPDSISLRPFDLNDISRLEVTVCALEGVWRGIPVRFECVVPEGYPHDRVRVRCISAIRHPNILGTNAPKCAGAVCLNIIREDWRPVYSLSIAALGLLNLLLEPQSHEPLDEEAAALLDSDPEHLRELNLNLTE</sequence>
<dbReference type="InterPro" id="IPR050113">
    <property type="entry name" value="Ub_conjugating_enzyme"/>
</dbReference>
<feature type="coiled-coil region" evidence="1">
    <location>
        <begin position="145"/>
        <end position="193"/>
    </location>
</feature>
<reference evidence="3" key="2">
    <citation type="submission" date="2021-05" db="EMBL/GenBank/DDBJ databases">
        <authorList>
            <person name="Pain A."/>
        </authorList>
    </citation>
    <scope>NUCLEOTIDE SEQUENCE</scope>
    <source>
        <strain evidence="3">1802A</strain>
    </source>
</reference>
<accession>A0AAD9GCS3</accession>
<gene>
    <name evidence="3" type="ORF">X943_001378</name>
</gene>
<dbReference type="EMBL" id="JAHBMH010000044">
    <property type="protein sequence ID" value="KAK1936093.1"/>
    <property type="molecule type" value="Genomic_DNA"/>
</dbReference>
<proteinExistence type="predicted"/>
<dbReference type="PROSITE" id="PS50127">
    <property type="entry name" value="UBC_2"/>
    <property type="match status" value="1"/>
</dbReference>
<dbReference type="Gene3D" id="3.10.110.10">
    <property type="entry name" value="Ubiquitin Conjugating Enzyme"/>
    <property type="match status" value="1"/>
</dbReference>
<feature type="domain" description="UBC core" evidence="2">
    <location>
        <begin position="309"/>
        <end position="455"/>
    </location>
</feature>
<evidence type="ECO:0000259" key="2">
    <source>
        <dbReference type="PROSITE" id="PS50127"/>
    </source>
</evidence>
<comment type="caution">
    <text evidence="3">The sequence shown here is derived from an EMBL/GenBank/DDBJ whole genome shotgun (WGS) entry which is preliminary data.</text>
</comment>
<dbReference type="PANTHER" id="PTHR24067">
    <property type="entry name" value="UBIQUITIN-CONJUGATING ENZYME E2"/>
    <property type="match status" value="1"/>
</dbReference>
<reference evidence="3" key="1">
    <citation type="journal article" date="2014" name="Nucleic Acids Res.">
        <title>The evolutionary dynamics of variant antigen genes in Babesia reveal a history of genomic innovation underlying host-parasite interaction.</title>
        <authorList>
            <person name="Jackson A.P."/>
            <person name="Otto T.D."/>
            <person name="Darby A."/>
            <person name="Ramaprasad A."/>
            <person name="Xia D."/>
            <person name="Echaide I.E."/>
            <person name="Farber M."/>
            <person name="Gahlot S."/>
            <person name="Gamble J."/>
            <person name="Gupta D."/>
            <person name="Gupta Y."/>
            <person name="Jackson L."/>
            <person name="Malandrin L."/>
            <person name="Malas T.B."/>
            <person name="Moussa E."/>
            <person name="Nair M."/>
            <person name="Reid A.J."/>
            <person name="Sanders M."/>
            <person name="Sharma J."/>
            <person name="Tracey A."/>
            <person name="Quail M.A."/>
            <person name="Weir W."/>
            <person name="Wastling J.M."/>
            <person name="Hall N."/>
            <person name="Willadsen P."/>
            <person name="Lingelbach K."/>
            <person name="Shiels B."/>
            <person name="Tait A."/>
            <person name="Berriman M."/>
            <person name="Allred D.R."/>
            <person name="Pain A."/>
        </authorList>
    </citation>
    <scope>NUCLEOTIDE SEQUENCE</scope>
    <source>
        <strain evidence="3">1802A</strain>
    </source>
</reference>
<dbReference type="CDD" id="cd23794">
    <property type="entry name" value="UBCc_UBE2F_UBE2M"/>
    <property type="match status" value="1"/>
</dbReference>
<evidence type="ECO:0000256" key="1">
    <source>
        <dbReference type="SAM" id="Coils"/>
    </source>
</evidence>
<evidence type="ECO:0000313" key="4">
    <source>
        <dbReference type="Proteomes" id="UP001195914"/>
    </source>
</evidence>